<dbReference type="Pfam" id="PF12796">
    <property type="entry name" value="Ank_2"/>
    <property type="match status" value="1"/>
</dbReference>
<sequence>MNKRRIAIQGMNYPEMRTANLPDGHWGIHSSIHSFSSEDRDSSLISADKDSSSLNEARVLRSVDDALSSKSDDEDENDDDENNNTSPTRRTDDTGTLSSLNDAPIMDRPGLRWNEDNQSGSTKRPVTITREHNMSVTIRPNSSQTRPLENNFKVFVILPNKNVCTLKDTNPGTGVTQLKQDIELLSGIPGEIYSIQCPNGGVIQDNTTLTSNKLQDGAILKMLLHSGWDRLFNAVWNGETGAVYANVTNQKISENGAIKRVIEEWKAVALYIGAHKGHFDLVDMLLKLGTDVNTTTQYGRTPLHACASQDKVSMADKLLEYGADPRLADNQGARPVNVASRFGAKACTRRLRLATLNLSFTDSQRLCDQEDVKHQESSAITNTKQKPKDSNSIGVSLQMNMNELRICNGPNGSLTVPSLNCIKPSRKPTVVMCYPDSNADTQSRDPSSSLDSQDTSKSSSIDLSSVSENTPSSSLGSSSAFTLSSVESRSSSARSFTRSLSSDGEDAYRRQMVTPTGRPFSAMSHTRSLTDSIEGATTISRLPLHPGRVRSQSARTTRSECGTRYARLRQSETIREERKKKASQAFDAWLAKKATSSDATKQTTQESENEDDDTSKQITRDQMFQKWLAKKKEDFRKASKKSKDIDDRGMNRRPRFKAGYRDIFKIGNTQDAHIETPPIDHNENSAAFSQWLQKKSKDGWFQNTNSYIENENDKTLQKGVKAKNEKLCVSAISHSEWLEAKYEQIKIEKKRLKNQEVNAKQVSARGKTYQNWVNDVSQRERERKEKEEERKQREATLKALDESWRKSKRGSKSYEDWYQEKYQDSIIDRMSDANSSISGDSPRDTEQYRMQVEDSFQRWSEKKDSDAILKERKLLKHEVSLLKKVKKKYRKKEYEDATE</sequence>
<dbReference type="EMBL" id="CAIIXF020000003">
    <property type="protein sequence ID" value="CAH1780034.1"/>
    <property type="molecule type" value="Genomic_DNA"/>
</dbReference>
<proteinExistence type="predicted"/>
<feature type="compositionally biased region" description="Polar residues" evidence="1">
    <location>
        <begin position="594"/>
        <end position="606"/>
    </location>
</feature>
<dbReference type="Proteomes" id="UP000749559">
    <property type="component" value="Unassembled WGS sequence"/>
</dbReference>
<reference evidence="2" key="1">
    <citation type="submission" date="2022-03" db="EMBL/GenBank/DDBJ databases">
        <authorList>
            <person name="Martin C."/>
        </authorList>
    </citation>
    <scope>NUCLEOTIDE SEQUENCE</scope>
</reference>
<dbReference type="PANTHER" id="PTHR22677">
    <property type="entry name" value="ANKYRIN REPEAT DOMAIN-CONTAINING PROTEIN 60"/>
    <property type="match status" value="1"/>
</dbReference>
<feature type="compositionally biased region" description="Basic and acidic residues" evidence="1">
    <location>
        <begin position="632"/>
        <end position="650"/>
    </location>
</feature>
<dbReference type="InterPro" id="IPR029071">
    <property type="entry name" value="Ubiquitin-like_domsf"/>
</dbReference>
<feature type="compositionally biased region" description="Basic and acidic residues" evidence="1">
    <location>
        <begin position="777"/>
        <end position="795"/>
    </location>
</feature>
<keyword evidence="3" id="KW-1185">Reference proteome</keyword>
<feature type="region of interest" description="Disordered" evidence="1">
    <location>
        <begin position="773"/>
        <end position="795"/>
    </location>
</feature>
<dbReference type="PROSITE" id="PS50088">
    <property type="entry name" value="ANK_REPEAT"/>
    <property type="match status" value="2"/>
</dbReference>
<name>A0A8J1Y7Y7_OWEFU</name>
<comment type="caution">
    <text evidence="2">The sequence shown here is derived from an EMBL/GenBank/DDBJ whole genome shotgun (WGS) entry which is preliminary data.</text>
</comment>
<dbReference type="AlphaFoldDB" id="A0A8J1Y7Y7"/>
<gene>
    <name evidence="2" type="ORF">OFUS_LOCUS6781</name>
</gene>
<dbReference type="SUPFAM" id="SSF54236">
    <property type="entry name" value="Ubiquitin-like"/>
    <property type="match status" value="1"/>
</dbReference>
<feature type="region of interest" description="Disordered" evidence="1">
    <location>
        <begin position="593"/>
        <end position="619"/>
    </location>
</feature>
<dbReference type="PANTHER" id="PTHR22677:SF4">
    <property type="entry name" value="USHER SYNDROME TYPE-1G PROTEIN-LIKE PROTEIN"/>
    <property type="match status" value="1"/>
</dbReference>
<organism evidence="2 3">
    <name type="scientific">Owenia fusiformis</name>
    <name type="common">Polychaete worm</name>
    <dbReference type="NCBI Taxonomy" id="6347"/>
    <lineage>
        <taxon>Eukaryota</taxon>
        <taxon>Metazoa</taxon>
        <taxon>Spiralia</taxon>
        <taxon>Lophotrochozoa</taxon>
        <taxon>Annelida</taxon>
        <taxon>Polychaeta</taxon>
        <taxon>Sedentaria</taxon>
        <taxon>Canalipalpata</taxon>
        <taxon>Sabellida</taxon>
        <taxon>Oweniida</taxon>
        <taxon>Oweniidae</taxon>
        <taxon>Owenia</taxon>
    </lineage>
</organism>
<dbReference type="InterPro" id="IPR036770">
    <property type="entry name" value="Ankyrin_rpt-contain_sf"/>
</dbReference>
<evidence type="ECO:0000256" key="1">
    <source>
        <dbReference type="SAM" id="MobiDB-lite"/>
    </source>
</evidence>
<feature type="compositionally biased region" description="Basic and acidic residues" evidence="1">
    <location>
        <begin position="841"/>
        <end position="863"/>
    </location>
</feature>
<dbReference type="InterPro" id="IPR002110">
    <property type="entry name" value="Ankyrin_rpt"/>
</dbReference>
<dbReference type="Gene3D" id="1.25.40.20">
    <property type="entry name" value="Ankyrin repeat-containing domain"/>
    <property type="match status" value="1"/>
</dbReference>
<feature type="compositionally biased region" description="Low complexity" evidence="1">
    <location>
        <begin position="445"/>
        <end position="502"/>
    </location>
</feature>
<feature type="region of interest" description="Disordered" evidence="1">
    <location>
        <begin position="829"/>
        <end position="863"/>
    </location>
</feature>
<dbReference type="OrthoDB" id="10258888at2759"/>
<feature type="region of interest" description="Disordered" evidence="1">
    <location>
        <begin position="632"/>
        <end position="652"/>
    </location>
</feature>
<dbReference type="InterPro" id="IPR039323">
    <property type="entry name" value="ANKRD_45/46/60"/>
</dbReference>
<feature type="region of interest" description="Disordered" evidence="1">
    <location>
        <begin position="43"/>
        <end position="124"/>
    </location>
</feature>
<protein>
    <submittedName>
        <fullName evidence="2">Uncharacterized protein</fullName>
    </submittedName>
</protein>
<evidence type="ECO:0000313" key="2">
    <source>
        <dbReference type="EMBL" id="CAH1780034.1"/>
    </source>
</evidence>
<accession>A0A8J1Y7Y7</accession>
<feature type="region of interest" description="Disordered" evidence="1">
    <location>
        <begin position="432"/>
        <end position="509"/>
    </location>
</feature>
<evidence type="ECO:0000313" key="3">
    <source>
        <dbReference type="Proteomes" id="UP000749559"/>
    </source>
</evidence>
<dbReference type="PROSITE" id="PS50297">
    <property type="entry name" value="ANK_REP_REGION"/>
    <property type="match status" value="1"/>
</dbReference>
<feature type="compositionally biased region" description="Acidic residues" evidence="1">
    <location>
        <begin position="72"/>
        <end position="82"/>
    </location>
</feature>
<dbReference type="SUPFAM" id="SSF48403">
    <property type="entry name" value="Ankyrin repeat"/>
    <property type="match status" value="1"/>
</dbReference>
<dbReference type="SMART" id="SM00248">
    <property type="entry name" value="ANK"/>
    <property type="match status" value="2"/>
</dbReference>